<dbReference type="Pfam" id="PF00440">
    <property type="entry name" value="TetR_N"/>
    <property type="match status" value="1"/>
</dbReference>
<dbReference type="PRINTS" id="PR00455">
    <property type="entry name" value="HTHTETR"/>
</dbReference>
<dbReference type="Gene3D" id="1.10.357.10">
    <property type="entry name" value="Tetracycline Repressor, domain 2"/>
    <property type="match status" value="1"/>
</dbReference>
<evidence type="ECO:0000256" key="4">
    <source>
        <dbReference type="ARBA" id="ARBA00023163"/>
    </source>
</evidence>
<dbReference type="InterPro" id="IPR004111">
    <property type="entry name" value="Repressor_TetR_C"/>
</dbReference>
<dbReference type="PROSITE" id="PS50977">
    <property type="entry name" value="HTH_TETR_2"/>
    <property type="match status" value="1"/>
</dbReference>
<keyword evidence="3 5" id="KW-0238">DNA-binding</keyword>
<reference evidence="7 8" key="1">
    <citation type="submission" date="2020-02" db="EMBL/GenBank/DDBJ databases">
        <authorList>
            <person name="Sun Q."/>
        </authorList>
    </citation>
    <scope>NUCLEOTIDE SEQUENCE [LARGE SCALE GENOMIC DNA]</scope>
    <source>
        <strain evidence="7 8">YIM 13062</strain>
    </source>
</reference>
<proteinExistence type="predicted"/>
<dbReference type="PANTHER" id="PTHR30055">
    <property type="entry name" value="HTH-TYPE TRANSCRIPTIONAL REGULATOR RUTR"/>
    <property type="match status" value="1"/>
</dbReference>
<dbReference type="InterPro" id="IPR023772">
    <property type="entry name" value="DNA-bd_HTH_TetR-type_CS"/>
</dbReference>
<sequence>MPLTRDQVVDAALTVAGDYGLGDLSMRRVATELGVQAGALYWHVANKQELLIAVAQRILNPNDGAPTWPSEPARVLAEFRRRLMAVRDGAEIVAVAHADQPLYLPPAPELAAQLESLGVSDSAAAAQNLVRWVLGSVLTQQTAQALAAADTRNQPSATAVADRFEREFTWGLEHLVRAAAAKA</sequence>
<dbReference type="AlphaFoldDB" id="A0A846TRI6"/>
<evidence type="ECO:0000256" key="2">
    <source>
        <dbReference type="ARBA" id="ARBA00023015"/>
    </source>
</evidence>
<dbReference type="InterPro" id="IPR009057">
    <property type="entry name" value="Homeodomain-like_sf"/>
</dbReference>
<keyword evidence="1" id="KW-0678">Repressor</keyword>
<keyword evidence="2" id="KW-0805">Transcription regulation</keyword>
<dbReference type="PRINTS" id="PR00400">
    <property type="entry name" value="TETREPRESSOR"/>
</dbReference>
<dbReference type="GO" id="GO:0046677">
    <property type="term" value="P:response to antibiotic"/>
    <property type="evidence" value="ECO:0007669"/>
    <property type="project" value="InterPro"/>
</dbReference>
<organism evidence="7 8">
    <name type="scientific">Kocuria subflava</name>
    <dbReference type="NCBI Taxonomy" id="1736139"/>
    <lineage>
        <taxon>Bacteria</taxon>
        <taxon>Bacillati</taxon>
        <taxon>Actinomycetota</taxon>
        <taxon>Actinomycetes</taxon>
        <taxon>Micrococcales</taxon>
        <taxon>Micrococcaceae</taxon>
        <taxon>Kocuria</taxon>
    </lineage>
</organism>
<evidence type="ECO:0000256" key="1">
    <source>
        <dbReference type="ARBA" id="ARBA00022491"/>
    </source>
</evidence>
<keyword evidence="8" id="KW-1185">Reference proteome</keyword>
<dbReference type="InterPro" id="IPR001647">
    <property type="entry name" value="HTH_TetR"/>
</dbReference>
<dbReference type="SUPFAM" id="SSF48498">
    <property type="entry name" value="Tetracyclin repressor-like, C-terminal domain"/>
    <property type="match status" value="1"/>
</dbReference>
<feature type="domain" description="HTH tetR-type" evidence="6">
    <location>
        <begin position="2"/>
        <end position="62"/>
    </location>
</feature>
<accession>A0A846TRI6</accession>
<dbReference type="PANTHER" id="PTHR30055:SF151">
    <property type="entry name" value="TRANSCRIPTIONAL REGULATORY PROTEIN"/>
    <property type="match status" value="1"/>
</dbReference>
<gene>
    <name evidence="7" type="ORF">GTW58_00525</name>
</gene>
<evidence type="ECO:0000313" key="7">
    <source>
        <dbReference type="EMBL" id="NKE08454.1"/>
    </source>
</evidence>
<dbReference type="InterPro" id="IPR050109">
    <property type="entry name" value="HTH-type_TetR-like_transc_reg"/>
</dbReference>
<dbReference type="GO" id="GO:0045892">
    <property type="term" value="P:negative regulation of DNA-templated transcription"/>
    <property type="evidence" value="ECO:0007669"/>
    <property type="project" value="InterPro"/>
</dbReference>
<dbReference type="RefSeq" id="WP_047691397.1">
    <property type="nucleotide sequence ID" value="NZ_JAAVUN010000001.1"/>
</dbReference>
<evidence type="ECO:0000256" key="3">
    <source>
        <dbReference type="ARBA" id="ARBA00023125"/>
    </source>
</evidence>
<dbReference type="InterPro" id="IPR036271">
    <property type="entry name" value="Tet_transcr_reg_TetR-rel_C_sf"/>
</dbReference>
<dbReference type="SUPFAM" id="SSF46689">
    <property type="entry name" value="Homeodomain-like"/>
    <property type="match status" value="1"/>
</dbReference>
<dbReference type="Gene3D" id="1.10.10.60">
    <property type="entry name" value="Homeodomain-like"/>
    <property type="match status" value="1"/>
</dbReference>
<protein>
    <submittedName>
        <fullName evidence="7">TetR family transcriptional regulator</fullName>
    </submittedName>
</protein>
<evidence type="ECO:0000256" key="5">
    <source>
        <dbReference type="PROSITE-ProRule" id="PRU00335"/>
    </source>
</evidence>
<dbReference type="GO" id="GO:0003700">
    <property type="term" value="F:DNA-binding transcription factor activity"/>
    <property type="evidence" value="ECO:0007669"/>
    <property type="project" value="TreeGrafter"/>
</dbReference>
<dbReference type="GO" id="GO:0000976">
    <property type="term" value="F:transcription cis-regulatory region binding"/>
    <property type="evidence" value="ECO:0007669"/>
    <property type="project" value="TreeGrafter"/>
</dbReference>
<dbReference type="InterPro" id="IPR003012">
    <property type="entry name" value="Tet_transcr_reg_TetR"/>
</dbReference>
<evidence type="ECO:0000259" key="6">
    <source>
        <dbReference type="PROSITE" id="PS50977"/>
    </source>
</evidence>
<dbReference type="EMBL" id="JAAVUN010000001">
    <property type="protein sequence ID" value="NKE08454.1"/>
    <property type="molecule type" value="Genomic_DNA"/>
</dbReference>
<dbReference type="PROSITE" id="PS01081">
    <property type="entry name" value="HTH_TETR_1"/>
    <property type="match status" value="1"/>
</dbReference>
<comment type="caution">
    <text evidence="7">The sequence shown here is derived from an EMBL/GenBank/DDBJ whole genome shotgun (WGS) entry which is preliminary data.</text>
</comment>
<feature type="DNA-binding region" description="H-T-H motif" evidence="5">
    <location>
        <begin position="25"/>
        <end position="44"/>
    </location>
</feature>
<name>A0A846TRI6_9MICC</name>
<dbReference type="Pfam" id="PF02909">
    <property type="entry name" value="TetR_C_1"/>
    <property type="match status" value="1"/>
</dbReference>
<dbReference type="Proteomes" id="UP000521379">
    <property type="component" value="Unassembled WGS sequence"/>
</dbReference>
<keyword evidence="4" id="KW-0804">Transcription</keyword>
<evidence type="ECO:0000313" key="8">
    <source>
        <dbReference type="Proteomes" id="UP000521379"/>
    </source>
</evidence>